<dbReference type="SMART" id="SM00327">
    <property type="entry name" value="VWA"/>
    <property type="match status" value="1"/>
</dbReference>
<keyword evidence="1" id="KW-1003">Cell membrane</keyword>
<evidence type="ECO:0000313" key="8">
    <source>
        <dbReference type="Proteomes" id="UP001526201"/>
    </source>
</evidence>
<evidence type="ECO:0000256" key="3">
    <source>
        <dbReference type="ARBA" id="ARBA00022989"/>
    </source>
</evidence>
<dbReference type="InterPro" id="IPR036465">
    <property type="entry name" value="vWFA_dom_sf"/>
</dbReference>
<evidence type="ECO:0000256" key="4">
    <source>
        <dbReference type="ARBA" id="ARBA00023136"/>
    </source>
</evidence>
<dbReference type="Pfam" id="PF13519">
    <property type="entry name" value="VWA_2"/>
    <property type="match status" value="1"/>
</dbReference>
<evidence type="ECO:0000256" key="5">
    <source>
        <dbReference type="SAM" id="Phobius"/>
    </source>
</evidence>
<dbReference type="InterPro" id="IPR002035">
    <property type="entry name" value="VWF_A"/>
</dbReference>
<dbReference type="PROSITE" id="PS50234">
    <property type="entry name" value="VWFA"/>
    <property type="match status" value="1"/>
</dbReference>
<dbReference type="Gene3D" id="3.40.50.410">
    <property type="entry name" value="von Willebrand factor, type A domain"/>
    <property type="match status" value="1"/>
</dbReference>
<gene>
    <name evidence="7" type="ORF">H7J73_14790</name>
</gene>
<reference evidence="7 8" key="1">
    <citation type="journal article" date="2022" name="BMC Genomics">
        <title>Comparative genome analysis of mycobacteria focusing on tRNA and non-coding RNA.</title>
        <authorList>
            <person name="Behra P.R.K."/>
            <person name="Pettersson B.M.F."/>
            <person name="Ramesh M."/>
            <person name="Das S."/>
            <person name="Dasgupta S."/>
            <person name="Kirsebom L.A."/>
        </authorList>
    </citation>
    <scope>NUCLEOTIDE SEQUENCE [LARGE SCALE GENOMIC DNA]</scope>
    <source>
        <strain evidence="7 8">DSM 44078</strain>
    </source>
</reference>
<evidence type="ECO:0000259" key="6">
    <source>
        <dbReference type="PROSITE" id="PS50234"/>
    </source>
</evidence>
<keyword evidence="8" id="KW-1185">Reference proteome</keyword>
<dbReference type="PANTHER" id="PTHR22550:SF5">
    <property type="entry name" value="LEUCINE ZIPPER PROTEIN 4"/>
    <property type="match status" value="1"/>
</dbReference>
<keyword evidence="3 5" id="KW-1133">Transmembrane helix</keyword>
<evidence type="ECO:0000256" key="1">
    <source>
        <dbReference type="ARBA" id="ARBA00022475"/>
    </source>
</evidence>
<dbReference type="NCBIfam" id="NF010238">
    <property type="entry name" value="PRK13685.1"/>
    <property type="match status" value="1"/>
</dbReference>
<comment type="caution">
    <text evidence="7">The sequence shown here is derived from an EMBL/GenBank/DDBJ whole genome shotgun (WGS) entry which is preliminary data.</text>
</comment>
<dbReference type="RefSeq" id="WP_264068238.1">
    <property type="nucleotide sequence ID" value="NZ_JACKTY010000029.1"/>
</dbReference>
<keyword evidence="4 5" id="KW-0472">Membrane</keyword>
<feature type="transmembrane region" description="Helical" evidence="5">
    <location>
        <begin position="20"/>
        <end position="38"/>
    </location>
</feature>
<evidence type="ECO:0000256" key="2">
    <source>
        <dbReference type="ARBA" id="ARBA00022692"/>
    </source>
</evidence>
<protein>
    <submittedName>
        <fullName evidence="7">VWA domain-containing protein</fullName>
    </submittedName>
</protein>
<dbReference type="Pfam" id="PF07584">
    <property type="entry name" value="BatA"/>
    <property type="match status" value="1"/>
</dbReference>
<organism evidence="7 8">
    <name type="scientific">Mycolicibacterium komossense</name>
    <dbReference type="NCBI Taxonomy" id="1779"/>
    <lineage>
        <taxon>Bacteria</taxon>
        <taxon>Bacillati</taxon>
        <taxon>Actinomycetota</taxon>
        <taxon>Actinomycetes</taxon>
        <taxon>Mycobacteriales</taxon>
        <taxon>Mycobacteriaceae</taxon>
        <taxon>Mycolicibacterium</taxon>
    </lineage>
</organism>
<dbReference type="InterPro" id="IPR024163">
    <property type="entry name" value="Aerotolerance_reg_N"/>
</dbReference>
<dbReference type="EMBL" id="JACKTY010000029">
    <property type="protein sequence ID" value="MCV7227299.1"/>
    <property type="molecule type" value="Genomic_DNA"/>
</dbReference>
<feature type="transmembrane region" description="Helical" evidence="5">
    <location>
        <begin position="69"/>
        <end position="87"/>
    </location>
</feature>
<dbReference type="Proteomes" id="UP001526201">
    <property type="component" value="Unassembled WGS sequence"/>
</dbReference>
<keyword evidence="2 5" id="KW-0812">Transmembrane</keyword>
<name>A0ABT3CCV4_9MYCO</name>
<proteinExistence type="predicted"/>
<sequence length="337" mass="35782">MNVPLLGPLAISGFVHTGLFLYLVVVLALVAFYVLVQFSRRRRRALRFTNMELLASIAPVQRAARWRHLPAILLVLSLVMLTVALAGPTHNVRNPLHRAVVMLVIDVSESMVSTDVKPTRLIAAKEAGKQFTDELTPGISMGLVSFGGTATMLLAPTTDRSAMKSAIDSLHAEERTATGEGLFTALQAIASFSAVTGGGDTPVPAHIVLESDGAENVPPDPDAPRGAYTAARAAKEQGVSISTISFGTPDGTVQIDGVQVAVPVDDVTLQRITEISGGEAMHAGSLDELKRVYSSLQQQIGYETIHGDASDTWIRLGALVMVAAIFASIVTNRRVPV</sequence>
<dbReference type="InterPro" id="IPR050768">
    <property type="entry name" value="UPF0353/GerABKA_families"/>
</dbReference>
<dbReference type="SUPFAM" id="SSF53300">
    <property type="entry name" value="vWA-like"/>
    <property type="match status" value="1"/>
</dbReference>
<evidence type="ECO:0000313" key="7">
    <source>
        <dbReference type="EMBL" id="MCV7227299.1"/>
    </source>
</evidence>
<accession>A0ABT3CCV4</accession>
<feature type="domain" description="VWFA" evidence="6">
    <location>
        <begin position="100"/>
        <end position="296"/>
    </location>
</feature>
<dbReference type="PANTHER" id="PTHR22550">
    <property type="entry name" value="SPORE GERMINATION PROTEIN"/>
    <property type="match status" value="1"/>
</dbReference>